<reference evidence="1" key="1">
    <citation type="journal article" date="2020" name="New Phytol.">
        <title>Comparative genomics reveals dynamic genome evolution in host specialist ectomycorrhizal fungi.</title>
        <authorList>
            <person name="Lofgren L.A."/>
            <person name="Nguyen N.H."/>
            <person name="Vilgalys R."/>
            <person name="Ruytinx J."/>
            <person name="Liao H.L."/>
            <person name="Branco S."/>
            <person name="Kuo A."/>
            <person name="LaButti K."/>
            <person name="Lipzen A."/>
            <person name="Andreopoulos W."/>
            <person name="Pangilinan J."/>
            <person name="Riley R."/>
            <person name="Hundley H."/>
            <person name="Na H."/>
            <person name="Barry K."/>
            <person name="Grigoriev I.V."/>
            <person name="Stajich J.E."/>
            <person name="Kennedy P.G."/>
        </authorList>
    </citation>
    <scope>NUCLEOTIDE SEQUENCE</scope>
    <source>
        <strain evidence="1">FC203</strain>
    </source>
</reference>
<accession>A0AAD4HSU4</accession>
<sequence>MPVVFNVAEGAGIPLELLLHRQTTHLQARDDRISDISGDTISIRIEWPGYPSFTKQIASKDWKKTRSPNTRERLAVKIAGAVHSFFKEHAKTPCDPPNSIWRIGPTGIRIEHLALVSLHRVSQGSWQPKLCLLRDDA</sequence>
<organism evidence="1 2">
    <name type="scientific">Suillus fuscotomentosus</name>
    <dbReference type="NCBI Taxonomy" id="1912939"/>
    <lineage>
        <taxon>Eukaryota</taxon>
        <taxon>Fungi</taxon>
        <taxon>Dikarya</taxon>
        <taxon>Basidiomycota</taxon>
        <taxon>Agaricomycotina</taxon>
        <taxon>Agaricomycetes</taxon>
        <taxon>Agaricomycetidae</taxon>
        <taxon>Boletales</taxon>
        <taxon>Suillineae</taxon>
        <taxon>Suillaceae</taxon>
        <taxon>Suillus</taxon>
    </lineage>
</organism>
<evidence type="ECO:0000313" key="2">
    <source>
        <dbReference type="Proteomes" id="UP001195769"/>
    </source>
</evidence>
<evidence type="ECO:0000313" key="1">
    <source>
        <dbReference type="EMBL" id="KAG1906224.1"/>
    </source>
</evidence>
<gene>
    <name evidence="1" type="ORF">F5891DRAFT_942311</name>
</gene>
<dbReference type="AlphaFoldDB" id="A0AAD4HSU4"/>
<proteinExistence type="predicted"/>
<comment type="caution">
    <text evidence="1">The sequence shown here is derived from an EMBL/GenBank/DDBJ whole genome shotgun (WGS) entry which is preliminary data.</text>
</comment>
<dbReference type="EMBL" id="JABBWK010000005">
    <property type="protein sequence ID" value="KAG1906224.1"/>
    <property type="molecule type" value="Genomic_DNA"/>
</dbReference>
<dbReference type="GeneID" id="64668707"/>
<protein>
    <submittedName>
        <fullName evidence="1">Uncharacterized protein</fullName>
    </submittedName>
</protein>
<dbReference type="RefSeq" id="XP_041231799.1">
    <property type="nucleotide sequence ID" value="XM_041374409.1"/>
</dbReference>
<name>A0AAD4HSU4_9AGAM</name>
<keyword evidence="2" id="KW-1185">Reference proteome</keyword>
<dbReference type="Proteomes" id="UP001195769">
    <property type="component" value="Unassembled WGS sequence"/>
</dbReference>